<comment type="caution">
    <text evidence="1">The sequence shown here is derived from an EMBL/GenBank/DDBJ whole genome shotgun (WGS) entry which is preliminary data.</text>
</comment>
<sequence>MTKFELEGGTPKFTMIPRCRKLDEPVHECAAVGVAKQCALAVLGLRQWSLPESIFDRLQAFFEARMVCGIAKFLQRFLAEIKNRKLKTRRSVDANDLINLSWLLTDGMTSSAAKQGSLIDHIPQSTKAFD</sequence>
<evidence type="ECO:0000313" key="2">
    <source>
        <dbReference type="Proteomes" id="UP000186922"/>
    </source>
</evidence>
<accession>A0A1D1WBM0</accession>
<dbReference type="AlphaFoldDB" id="A0A1D1WBM0"/>
<evidence type="ECO:0000313" key="1">
    <source>
        <dbReference type="EMBL" id="GAV09109.1"/>
    </source>
</evidence>
<keyword evidence="2" id="KW-1185">Reference proteome</keyword>
<proteinExistence type="predicted"/>
<name>A0A1D1WBM0_RAMVA</name>
<organism evidence="1 2">
    <name type="scientific">Ramazzottius varieornatus</name>
    <name type="common">Water bear</name>
    <name type="synonym">Tardigrade</name>
    <dbReference type="NCBI Taxonomy" id="947166"/>
    <lineage>
        <taxon>Eukaryota</taxon>
        <taxon>Metazoa</taxon>
        <taxon>Ecdysozoa</taxon>
        <taxon>Tardigrada</taxon>
        <taxon>Eutardigrada</taxon>
        <taxon>Parachela</taxon>
        <taxon>Hypsibioidea</taxon>
        <taxon>Ramazzottiidae</taxon>
        <taxon>Ramazzottius</taxon>
    </lineage>
</organism>
<reference evidence="1 2" key="1">
    <citation type="journal article" date="2016" name="Nat. Commun.">
        <title>Extremotolerant tardigrade genome and improved radiotolerance of human cultured cells by tardigrade-unique protein.</title>
        <authorList>
            <person name="Hashimoto T."/>
            <person name="Horikawa D.D."/>
            <person name="Saito Y."/>
            <person name="Kuwahara H."/>
            <person name="Kozuka-Hata H."/>
            <person name="Shin-I T."/>
            <person name="Minakuchi Y."/>
            <person name="Ohishi K."/>
            <person name="Motoyama A."/>
            <person name="Aizu T."/>
            <person name="Enomoto A."/>
            <person name="Kondo K."/>
            <person name="Tanaka S."/>
            <person name="Hara Y."/>
            <person name="Koshikawa S."/>
            <person name="Sagara H."/>
            <person name="Miura T."/>
            <person name="Yokobori S."/>
            <person name="Miyagawa K."/>
            <person name="Suzuki Y."/>
            <person name="Kubo T."/>
            <person name="Oyama M."/>
            <person name="Kohara Y."/>
            <person name="Fujiyama A."/>
            <person name="Arakawa K."/>
            <person name="Katayama T."/>
            <person name="Toyoda A."/>
            <person name="Kunieda T."/>
        </authorList>
    </citation>
    <scope>NUCLEOTIDE SEQUENCE [LARGE SCALE GENOMIC DNA]</scope>
    <source>
        <strain evidence="1 2">YOKOZUNA-1</strain>
    </source>
</reference>
<dbReference type="EMBL" id="BDGG01000020">
    <property type="protein sequence ID" value="GAV09109.1"/>
    <property type="molecule type" value="Genomic_DNA"/>
</dbReference>
<protein>
    <submittedName>
        <fullName evidence="1">Uncharacterized protein</fullName>
    </submittedName>
</protein>
<dbReference type="Proteomes" id="UP000186922">
    <property type="component" value="Unassembled WGS sequence"/>
</dbReference>
<gene>
    <name evidence="1" type="primary">RvY_18705-1</name>
    <name evidence="1" type="synonym">RvY_18705.1</name>
    <name evidence="1" type="ORF">RvY_18705</name>
</gene>